<dbReference type="AlphaFoldDB" id="A0A8J1TNC3"/>
<proteinExistence type="predicted"/>
<dbReference type="EMBL" id="CAIIXF020000012">
    <property type="protein sequence ID" value="CAH1802247.1"/>
    <property type="molecule type" value="Genomic_DNA"/>
</dbReference>
<gene>
    <name evidence="1" type="ORF">OFUS_LOCUS25948</name>
</gene>
<feature type="non-terminal residue" evidence="1">
    <location>
        <position position="132"/>
    </location>
</feature>
<reference evidence="1" key="1">
    <citation type="submission" date="2022-03" db="EMBL/GenBank/DDBJ databases">
        <authorList>
            <person name="Martin C."/>
        </authorList>
    </citation>
    <scope>NUCLEOTIDE SEQUENCE</scope>
</reference>
<evidence type="ECO:0000313" key="2">
    <source>
        <dbReference type="Proteomes" id="UP000749559"/>
    </source>
</evidence>
<comment type="caution">
    <text evidence="1">The sequence shown here is derived from an EMBL/GenBank/DDBJ whole genome shotgun (WGS) entry which is preliminary data.</text>
</comment>
<keyword evidence="2" id="KW-1185">Reference proteome</keyword>
<organism evidence="1 2">
    <name type="scientific">Owenia fusiformis</name>
    <name type="common">Polychaete worm</name>
    <dbReference type="NCBI Taxonomy" id="6347"/>
    <lineage>
        <taxon>Eukaryota</taxon>
        <taxon>Metazoa</taxon>
        <taxon>Spiralia</taxon>
        <taxon>Lophotrochozoa</taxon>
        <taxon>Annelida</taxon>
        <taxon>Polychaeta</taxon>
        <taxon>Sedentaria</taxon>
        <taxon>Canalipalpata</taxon>
        <taxon>Sabellida</taxon>
        <taxon>Oweniida</taxon>
        <taxon>Oweniidae</taxon>
        <taxon>Owenia</taxon>
    </lineage>
</organism>
<sequence length="132" mass="14908">IQTGLYSNMLFKVLMILCLAVCVFGDDKKKCAGKFDKEGSEFAIGDSWDETLNDVKADCTCPKERYFLWTGCYEDWCDDAARDCRWEGCYSRDDGKAYAVGARVSYRGQNCVCGETEEFIADALSQKYSINC</sequence>
<accession>A0A8J1TNC3</accession>
<dbReference type="Proteomes" id="UP000749559">
    <property type="component" value="Unassembled WGS sequence"/>
</dbReference>
<evidence type="ECO:0000313" key="1">
    <source>
        <dbReference type="EMBL" id="CAH1802247.1"/>
    </source>
</evidence>
<name>A0A8J1TNC3_OWEFU</name>
<protein>
    <submittedName>
        <fullName evidence="1">Uncharacterized protein</fullName>
    </submittedName>
</protein>